<evidence type="ECO:0000313" key="3">
    <source>
        <dbReference type="EMBL" id="MBL7255259.1"/>
    </source>
</evidence>
<proteinExistence type="predicted"/>
<reference evidence="3 4" key="1">
    <citation type="submission" date="2021-01" db="EMBL/GenBank/DDBJ databases">
        <title>Actinoplanes sp. nov. LDG1-01 isolated from lichen.</title>
        <authorList>
            <person name="Saeng-In P."/>
            <person name="Phongsopitanun W."/>
            <person name="Kanchanasin P."/>
            <person name="Yuki M."/>
            <person name="Kudo T."/>
            <person name="Ohkuma M."/>
            <person name="Tanasupawat S."/>
        </authorList>
    </citation>
    <scope>NUCLEOTIDE SEQUENCE [LARGE SCALE GENOMIC DNA]</scope>
    <source>
        <strain evidence="3 4">LDG1-01</strain>
    </source>
</reference>
<dbReference type="SMART" id="SM00108">
    <property type="entry name" value="B_lectin"/>
    <property type="match status" value="1"/>
</dbReference>
<keyword evidence="4" id="KW-1185">Reference proteome</keyword>
<dbReference type="InterPro" id="IPR036426">
    <property type="entry name" value="Bulb-type_lectin_dom_sf"/>
</dbReference>
<evidence type="ECO:0000256" key="1">
    <source>
        <dbReference type="SAM" id="SignalP"/>
    </source>
</evidence>
<name>A0ABS1VKU0_9ACTN</name>
<dbReference type="Proteomes" id="UP000598996">
    <property type="component" value="Unassembled WGS sequence"/>
</dbReference>
<keyword evidence="1" id="KW-0732">Signal</keyword>
<dbReference type="EMBL" id="JAENHO010000003">
    <property type="protein sequence ID" value="MBL7255259.1"/>
    <property type="molecule type" value="Genomic_DNA"/>
</dbReference>
<organism evidence="3 4">
    <name type="scientific">Paractinoplanes lichenicola</name>
    <dbReference type="NCBI Taxonomy" id="2802976"/>
    <lineage>
        <taxon>Bacteria</taxon>
        <taxon>Bacillati</taxon>
        <taxon>Actinomycetota</taxon>
        <taxon>Actinomycetes</taxon>
        <taxon>Micromonosporales</taxon>
        <taxon>Micromonosporaceae</taxon>
        <taxon>Paractinoplanes</taxon>
    </lineage>
</organism>
<feature type="domain" description="Bulb-type lectin" evidence="2">
    <location>
        <begin position="27"/>
        <end position="137"/>
    </location>
</feature>
<accession>A0ABS1VKU0</accession>
<protein>
    <recommendedName>
        <fullName evidence="2">Bulb-type lectin domain-containing protein</fullName>
    </recommendedName>
</protein>
<dbReference type="CDD" id="cd00028">
    <property type="entry name" value="B_lectin"/>
    <property type="match status" value="1"/>
</dbReference>
<dbReference type="InterPro" id="IPR013207">
    <property type="entry name" value="LGFP"/>
</dbReference>
<dbReference type="Pfam" id="PF08310">
    <property type="entry name" value="LGFP"/>
    <property type="match status" value="1"/>
</dbReference>
<evidence type="ECO:0000259" key="2">
    <source>
        <dbReference type="PROSITE" id="PS50927"/>
    </source>
</evidence>
<feature type="chain" id="PRO_5046463600" description="Bulb-type lectin domain-containing protein" evidence="1">
    <location>
        <begin position="24"/>
        <end position="328"/>
    </location>
</feature>
<feature type="signal peptide" evidence="1">
    <location>
        <begin position="1"/>
        <end position="23"/>
    </location>
</feature>
<evidence type="ECO:0000313" key="4">
    <source>
        <dbReference type="Proteomes" id="UP000598996"/>
    </source>
</evidence>
<sequence length="328" mass="35168">MRRFPIVVLLVLALLAIAAPARAAAGQSLLVGGERLNPGQSLTSPNGQFRLTMQADGALREFRAEIEPVWQAVNLRMRAGSTLEMQGDGNLVIYGPGHVALWSSGTAGRNGSVLRLQDDGNLVLYAPGNRAVWATGTCERHNGSLLCGPILAKYREQSALLGLPITGDFAAGGGRGRGMHFQHGSVYFSPATGAHSVRGWIRSRWAMNGWENGPVGFPTSDEFGYNGGQRSTFQFGCSITVDPQQRIKTGCTGKKFDEGRQLPPPRDCGVTSGGYGTDGLFRLYGTPLTQDLAMPGLRERWISFAIYQITLPAGDVPIGWAIKYCGIG</sequence>
<dbReference type="SUPFAM" id="SSF51110">
    <property type="entry name" value="alpha-D-mannose-specific plant lectins"/>
    <property type="match status" value="1"/>
</dbReference>
<dbReference type="RefSeq" id="WP_202991718.1">
    <property type="nucleotide sequence ID" value="NZ_JAENHO010000003.1"/>
</dbReference>
<comment type="caution">
    <text evidence="3">The sequence shown here is derived from an EMBL/GenBank/DDBJ whole genome shotgun (WGS) entry which is preliminary data.</text>
</comment>
<gene>
    <name evidence="3" type="ORF">JKJ07_13130</name>
</gene>
<dbReference type="Gene3D" id="2.90.10.10">
    <property type="entry name" value="Bulb-type lectin domain"/>
    <property type="match status" value="2"/>
</dbReference>
<dbReference type="PROSITE" id="PS50927">
    <property type="entry name" value="BULB_LECTIN"/>
    <property type="match status" value="1"/>
</dbReference>
<dbReference type="InterPro" id="IPR001480">
    <property type="entry name" value="Bulb-type_lectin_dom"/>
</dbReference>